<keyword evidence="2" id="KW-0175">Coiled coil</keyword>
<feature type="compositionally biased region" description="Basic and acidic residues" evidence="3">
    <location>
        <begin position="8"/>
        <end position="26"/>
    </location>
</feature>
<evidence type="ECO:0000256" key="2">
    <source>
        <dbReference type="SAM" id="Coils"/>
    </source>
</evidence>
<feature type="region of interest" description="Disordered" evidence="3">
    <location>
        <begin position="297"/>
        <end position="338"/>
    </location>
</feature>
<feature type="region of interest" description="Disordered" evidence="3">
    <location>
        <begin position="938"/>
        <end position="1032"/>
    </location>
</feature>
<dbReference type="OrthoDB" id="66726at2759"/>
<dbReference type="Proteomes" id="UP000429607">
    <property type="component" value="Unassembled WGS sequence"/>
</dbReference>
<dbReference type="SUPFAM" id="SSF50978">
    <property type="entry name" value="WD40 repeat-like"/>
    <property type="match status" value="1"/>
</dbReference>
<feature type="region of interest" description="Disordered" evidence="3">
    <location>
        <begin position="901"/>
        <end position="926"/>
    </location>
</feature>
<dbReference type="Gene3D" id="2.130.10.10">
    <property type="entry name" value="YVTN repeat-like/Quinoprotein amine dehydrogenase"/>
    <property type="match status" value="1"/>
</dbReference>
<evidence type="ECO:0000256" key="3">
    <source>
        <dbReference type="SAM" id="MobiDB-lite"/>
    </source>
</evidence>
<dbReference type="InterPro" id="IPR013083">
    <property type="entry name" value="Znf_RING/FYVE/PHD"/>
</dbReference>
<dbReference type="InterPro" id="IPR036322">
    <property type="entry name" value="WD40_repeat_dom_sf"/>
</dbReference>
<dbReference type="Gene3D" id="3.30.40.10">
    <property type="entry name" value="Zinc/RING finger domain, C3HC4 (zinc finger)"/>
    <property type="match status" value="1"/>
</dbReference>
<dbReference type="Pfam" id="PF00400">
    <property type="entry name" value="WD40"/>
    <property type="match status" value="1"/>
</dbReference>
<feature type="region of interest" description="Disordered" evidence="3">
    <location>
        <begin position="1"/>
        <end position="254"/>
    </location>
</feature>
<feature type="compositionally biased region" description="Polar residues" evidence="3">
    <location>
        <begin position="951"/>
        <end position="974"/>
    </location>
</feature>
<feature type="compositionally biased region" description="Polar residues" evidence="3">
    <location>
        <begin position="985"/>
        <end position="994"/>
    </location>
</feature>
<dbReference type="EMBL" id="QXFV01003400">
    <property type="protein sequence ID" value="KAE8977094.1"/>
    <property type="molecule type" value="Genomic_DNA"/>
</dbReference>
<feature type="compositionally biased region" description="Low complexity" evidence="3">
    <location>
        <begin position="194"/>
        <end position="220"/>
    </location>
</feature>
<feature type="domain" description="RING-type" evidence="4">
    <location>
        <begin position="1172"/>
        <end position="1215"/>
    </location>
</feature>
<feature type="compositionally biased region" description="Basic and acidic residues" evidence="3">
    <location>
        <begin position="938"/>
        <end position="950"/>
    </location>
</feature>
<evidence type="ECO:0000313" key="9">
    <source>
        <dbReference type="Proteomes" id="UP000434957"/>
    </source>
</evidence>
<gene>
    <name evidence="5" type="ORF">PR001_g25223</name>
    <name evidence="6" type="ORF">PR002_g22940</name>
    <name evidence="7" type="ORF">PR003_g25611</name>
</gene>
<dbReference type="Proteomes" id="UP000435112">
    <property type="component" value="Unassembled WGS sequence"/>
</dbReference>
<proteinExistence type="predicted"/>
<dbReference type="InterPro" id="IPR015943">
    <property type="entry name" value="WD40/YVTN_repeat-like_dom_sf"/>
</dbReference>
<dbReference type="Proteomes" id="UP000434957">
    <property type="component" value="Unassembled WGS sequence"/>
</dbReference>
<dbReference type="GO" id="GO:0008270">
    <property type="term" value="F:zinc ion binding"/>
    <property type="evidence" value="ECO:0007669"/>
    <property type="project" value="UniProtKB-KW"/>
</dbReference>
<dbReference type="GO" id="GO:0016567">
    <property type="term" value="P:protein ubiquitination"/>
    <property type="evidence" value="ECO:0007669"/>
    <property type="project" value="TreeGrafter"/>
</dbReference>
<dbReference type="AlphaFoldDB" id="A0A6A4CN18"/>
<accession>A0A6A4CN18</accession>
<feature type="compositionally biased region" description="Pro residues" evidence="3">
    <location>
        <begin position="409"/>
        <end position="438"/>
    </location>
</feature>
<evidence type="ECO:0000313" key="6">
    <source>
        <dbReference type="EMBL" id="KAE8984442.1"/>
    </source>
</evidence>
<keyword evidence="1" id="KW-0479">Metal-binding</keyword>
<feature type="compositionally biased region" description="Low complexity" evidence="3">
    <location>
        <begin position="307"/>
        <end position="329"/>
    </location>
</feature>
<dbReference type="GO" id="GO:0061630">
    <property type="term" value="F:ubiquitin protein ligase activity"/>
    <property type="evidence" value="ECO:0007669"/>
    <property type="project" value="TreeGrafter"/>
</dbReference>
<feature type="coiled-coil region" evidence="2">
    <location>
        <begin position="1084"/>
        <end position="1146"/>
    </location>
</feature>
<organism evidence="7 9">
    <name type="scientific">Phytophthora rubi</name>
    <dbReference type="NCBI Taxonomy" id="129364"/>
    <lineage>
        <taxon>Eukaryota</taxon>
        <taxon>Sar</taxon>
        <taxon>Stramenopiles</taxon>
        <taxon>Oomycota</taxon>
        <taxon>Peronosporomycetes</taxon>
        <taxon>Peronosporales</taxon>
        <taxon>Peronosporaceae</taxon>
        <taxon>Phytophthora</taxon>
    </lineage>
</organism>
<keyword evidence="9" id="KW-1185">Reference proteome</keyword>
<evidence type="ECO:0000313" key="5">
    <source>
        <dbReference type="EMBL" id="KAE8977094.1"/>
    </source>
</evidence>
<feature type="compositionally biased region" description="Low complexity" evidence="3">
    <location>
        <begin position="383"/>
        <end position="401"/>
    </location>
</feature>
<dbReference type="GO" id="GO:0006511">
    <property type="term" value="P:ubiquitin-dependent protein catabolic process"/>
    <property type="evidence" value="ECO:0007669"/>
    <property type="project" value="TreeGrafter"/>
</dbReference>
<evidence type="ECO:0000313" key="10">
    <source>
        <dbReference type="Proteomes" id="UP000435112"/>
    </source>
</evidence>
<evidence type="ECO:0000313" key="8">
    <source>
        <dbReference type="Proteomes" id="UP000429607"/>
    </source>
</evidence>
<evidence type="ECO:0000256" key="1">
    <source>
        <dbReference type="PROSITE-ProRule" id="PRU00175"/>
    </source>
</evidence>
<feature type="compositionally biased region" description="Basic and acidic residues" evidence="3">
    <location>
        <begin position="907"/>
        <end position="926"/>
    </location>
</feature>
<protein>
    <recommendedName>
        <fullName evidence="4">RING-type domain-containing protein</fullName>
    </recommendedName>
</protein>
<name>A0A6A4CN18_9STRA</name>
<dbReference type="PANTHER" id="PTHR22696:SF1">
    <property type="entry name" value="E3 UBIQUITIN-PROTEIN LIGASE RNF26"/>
    <property type="match status" value="1"/>
</dbReference>
<evidence type="ECO:0000313" key="7">
    <source>
        <dbReference type="EMBL" id="KAE9289237.1"/>
    </source>
</evidence>
<dbReference type="PROSITE" id="PS50089">
    <property type="entry name" value="ZF_RING_2"/>
    <property type="match status" value="1"/>
</dbReference>
<dbReference type="InterPro" id="IPR001841">
    <property type="entry name" value="Znf_RING"/>
</dbReference>
<dbReference type="Pfam" id="PF13920">
    <property type="entry name" value="zf-C3HC4_3"/>
    <property type="match status" value="1"/>
</dbReference>
<dbReference type="EMBL" id="QXFT01003108">
    <property type="protein sequence ID" value="KAE9289237.1"/>
    <property type="molecule type" value="Genomic_DNA"/>
</dbReference>
<feature type="compositionally biased region" description="Acidic residues" evidence="3">
    <location>
        <begin position="1014"/>
        <end position="1023"/>
    </location>
</feature>
<dbReference type="EMBL" id="QXFU01002543">
    <property type="protein sequence ID" value="KAE8984442.1"/>
    <property type="molecule type" value="Genomic_DNA"/>
</dbReference>
<evidence type="ECO:0000259" key="4">
    <source>
        <dbReference type="PROSITE" id="PS50089"/>
    </source>
</evidence>
<comment type="caution">
    <text evidence="7">The sequence shown here is derived from an EMBL/GenBank/DDBJ whole genome shotgun (WGS) entry which is preliminary data.</text>
</comment>
<keyword evidence="1" id="KW-0862">Zinc</keyword>
<dbReference type="PANTHER" id="PTHR22696">
    <property type="entry name" value="E3 UBIQUITIN-PROTEIN LIGASE RNF26"/>
    <property type="match status" value="1"/>
</dbReference>
<feature type="compositionally biased region" description="Low complexity" evidence="3">
    <location>
        <begin position="30"/>
        <end position="43"/>
    </location>
</feature>
<sequence>MARVQKARGADKSDCHFRTRAPECKDLGMASQDGADGSAAGSGVTPRPVPGLLQAKRPRSSQDVRRNRLNMEKMIMKNVAGSRIGTKNRAQQIVEALKKKKRQQQQQEDEATSAAAAEDAERAPKRKKAEQQPPHSDAATRTAVAAGILSPTRRSNAGFTSPARRPTYPPHMKSPTPQLLSPARARGVNPLHLASPVRPQRSAAAASPARPRRSANMASPLRRSEFLTSPLRHRASASPKRPLTFDDTTTAGATTMPGEAAATRINGHPPLLSSALDQVELAPPAKANKVVRSAKSPFQSFQAKFNKPSPAKPARSSSSPGSSARAGPALVIPRSGPTLMDLSHPEEAAVQHTLPAVAAAAAPGYTEPSTSMQYTTAANAIDASSGSGTPSTSPSTGATSGDGEGANAPPAPTPSMNPAGAPPPAPIRAPNTPMQPPKPVRKLFSSRVVVAQKSICFSAEGVATAVDVTPDGEIVVVGFTDGSVRLYEMDSSVPSDRHGYLLGHIDEQSSQGSSNVHLRVKISPDGRYVFVGCRHTRPRTIMSINLDHYRSEKDGDDDDFQQFQKYFHTSSRLRGFADVTTYVPPVDQVNESKDKRSAYYILTGLGVGNLNLWRFVEPNQHQDPIWEHLQNFVAGGNTAMIGTFLPSSLTPGVLAIAAACKDKNIRVWPLEFQKASTGSASESNNDSASEADDTDFLGGVHTVNTHFNIQSTADIVGFHGQHAYGISLMGEAYRICLPDSSNMNAKSCERLLRQEFELEKIDGSASGKSRRSNIMLESLAASDDGKAIVAVSTDGIFYYTNSLPAVGSDEVVNLRIIGKNASENSLFKAPMKVYTPAITSNGKKTKSEAMLAVVTNPSSEDSEDEDGYINVDPTEVFAARWMVPSRGANCWVCGVRNVRHWIGPPESKTKPKEPTRAQLMAEEKERKKVLLLRRERALKRAQDAAARQRDNSNGGAPDTPSSVRTRTTPLTSAKPSAPKQKDVQSDASADSGSGTPRLPPPGKRRRTSQTSGAGDDDDEEGTGSDDNGPSIASLMNELEHFKKRNAEIKTEWQRRLQGERQLRRKWKQREEEFLDQLNDSLTKLDSAEMEVGRLRVLLRDAEKRFAFEKARAEQENSVKARYDQLCEQMNDKMALVTDQKRLLEQTTRSLLAEVDRNVHALKNAMILEKTECVVCKDQQAVTAVVPCGHLCFCEQDAASYRRNCTSEYPTCPICQQEIVSLLRIYT</sequence>
<feature type="compositionally biased region" description="Basic and acidic residues" evidence="3">
    <location>
        <begin position="60"/>
        <end position="75"/>
    </location>
</feature>
<reference evidence="7 9" key="1">
    <citation type="submission" date="2018-08" db="EMBL/GenBank/DDBJ databases">
        <title>Genomic investigation of the strawberry pathogen Phytophthora fragariae indicates pathogenicity is determined by transcriptional variation in three key races.</title>
        <authorList>
            <person name="Adams T.M."/>
            <person name="Armitage A.D."/>
            <person name="Sobczyk M.K."/>
            <person name="Bates H.J."/>
            <person name="Dunwell J.M."/>
            <person name="Nellist C.F."/>
            <person name="Harrison R.J."/>
        </authorList>
    </citation>
    <scope>NUCLEOTIDE SEQUENCE [LARGE SCALE GENOMIC DNA]</scope>
    <source>
        <strain evidence="5 8">SCRP249</strain>
        <strain evidence="6 10">SCRP324</strain>
        <strain evidence="7 9">SCRP333</strain>
    </source>
</reference>
<feature type="region of interest" description="Disordered" evidence="3">
    <location>
        <begin position="381"/>
        <end position="439"/>
    </location>
</feature>
<dbReference type="SUPFAM" id="SSF57850">
    <property type="entry name" value="RING/U-box"/>
    <property type="match status" value="1"/>
</dbReference>
<keyword evidence="1" id="KW-0863">Zinc-finger</keyword>
<dbReference type="InterPro" id="IPR001680">
    <property type="entry name" value="WD40_rpt"/>
</dbReference>